<dbReference type="InterPro" id="IPR037143">
    <property type="entry name" value="4-PPantetheinyl_Trfase_dom_sf"/>
</dbReference>
<dbReference type="PANTHER" id="PTHR12215:SF10">
    <property type="entry name" value="L-AMINOADIPATE-SEMIALDEHYDE DEHYDROGENASE-PHOSPHOPANTETHEINYL TRANSFERASE"/>
    <property type="match status" value="1"/>
</dbReference>
<evidence type="ECO:0000256" key="2">
    <source>
        <dbReference type="ARBA" id="ARBA00022679"/>
    </source>
</evidence>
<feature type="domain" description="4'-phosphopantetheinyl transferase" evidence="4">
    <location>
        <begin position="147"/>
        <end position="219"/>
    </location>
</feature>
<dbReference type="InterPro" id="IPR055066">
    <property type="entry name" value="AASDHPPT_N"/>
</dbReference>
<dbReference type="Proteomes" id="UP000257706">
    <property type="component" value="Unassembled WGS sequence"/>
</dbReference>
<evidence type="ECO:0000313" key="6">
    <source>
        <dbReference type="EMBL" id="HAE48845.1"/>
    </source>
</evidence>
<evidence type="ECO:0000256" key="1">
    <source>
        <dbReference type="ARBA" id="ARBA00010990"/>
    </source>
</evidence>
<evidence type="ECO:0000313" key="7">
    <source>
        <dbReference type="Proteomes" id="UP000257706"/>
    </source>
</evidence>
<dbReference type="EMBL" id="DMAI01000250">
    <property type="protein sequence ID" value="HAE48845.1"/>
    <property type="molecule type" value="Genomic_DNA"/>
</dbReference>
<organism evidence="6 7">
    <name type="scientific">Tistrella mobilis</name>
    <dbReference type="NCBI Taxonomy" id="171437"/>
    <lineage>
        <taxon>Bacteria</taxon>
        <taxon>Pseudomonadati</taxon>
        <taxon>Pseudomonadota</taxon>
        <taxon>Alphaproteobacteria</taxon>
        <taxon>Geminicoccales</taxon>
        <taxon>Geminicoccaceae</taxon>
        <taxon>Tistrella</taxon>
    </lineage>
</organism>
<dbReference type="InterPro" id="IPR050559">
    <property type="entry name" value="P-Pant_transferase_sf"/>
</dbReference>
<feature type="region of interest" description="Disordered" evidence="3">
    <location>
        <begin position="1"/>
        <end position="28"/>
    </location>
</feature>
<dbReference type="SUPFAM" id="SSF56214">
    <property type="entry name" value="4'-phosphopantetheinyl transferase"/>
    <property type="match status" value="2"/>
</dbReference>
<keyword evidence="2" id="KW-0808">Transferase</keyword>
<comment type="similarity">
    <text evidence="1">Belongs to the P-Pant transferase superfamily. Gsp/Sfp/HetI/AcpT family.</text>
</comment>
<dbReference type="Pfam" id="PF22624">
    <property type="entry name" value="AASDHPPT_N"/>
    <property type="match status" value="1"/>
</dbReference>
<comment type="caution">
    <text evidence="6">The sequence shown here is derived from an EMBL/GenBank/DDBJ whole genome shotgun (WGS) entry which is preliminary data.</text>
</comment>
<reference evidence="6 7" key="1">
    <citation type="journal article" date="2018" name="Nat. Biotechnol.">
        <title>A standardized bacterial taxonomy based on genome phylogeny substantially revises the tree of life.</title>
        <authorList>
            <person name="Parks D.H."/>
            <person name="Chuvochina M."/>
            <person name="Waite D.W."/>
            <person name="Rinke C."/>
            <person name="Skarshewski A."/>
            <person name="Chaumeil P.A."/>
            <person name="Hugenholtz P."/>
        </authorList>
    </citation>
    <scope>NUCLEOTIDE SEQUENCE [LARGE SCALE GENOMIC DNA]</scope>
    <source>
        <strain evidence="6">UBA8739</strain>
    </source>
</reference>
<dbReference type="Pfam" id="PF01648">
    <property type="entry name" value="ACPS"/>
    <property type="match status" value="1"/>
</dbReference>
<sequence>MPNSPPREPRAMSPTDDPAPTGHPDGAPEVDLLVMTLDAADPEINTRLAPLLDDEERARAARFHFDRDRRTYIAAHALVRSVLAVRTGIAPARLRFTAGARGKPELAAGQMPVLADGRPALRFNLSHTREAVAVAVSTDPACAAVDLGVDIEAADRLGDYDARIARSFFAEDEAAALEALPTAAERARRFLTLWTLKEAVIKTTGQGLSQKLSGFSIRFPAAWPADGLLPDIEARDPAPPPGLAWHLTHQELPPADGRGGLHLAGALLAPVRQPRPRWRLHRVTPAMLPRLHPQAAG</sequence>
<gene>
    <name evidence="6" type="ORF">DCK97_15625</name>
</gene>
<feature type="domain" description="4'-phosphopantetheinyl transferase N-terminal" evidence="5">
    <location>
        <begin position="49"/>
        <end position="137"/>
    </location>
</feature>
<evidence type="ECO:0000259" key="4">
    <source>
        <dbReference type="Pfam" id="PF01648"/>
    </source>
</evidence>
<dbReference type="GO" id="GO:0000287">
    <property type="term" value="F:magnesium ion binding"/>
    <property type="evidence" value="ECO:0007669"/>
    <property type="project" value="InterPro"/>
</dbReference>
<name>A0A3B9IM19_9PROT</name>
<proteinExistence type="inferred from homology"/>
<dbReference type="InterPro" id="IPR008278">
    <property type="entry name" value="4-PPantetheinyl_Trfase_dom"/>
</dbReference>
<protein>
    <submittedName>
        <fullName evidence="6">Uncharacterized protein</fullName>
    </submittedName>
</protein>
<evidence type="ECO:0000259" key="5">
    <source>
        <dbReference type="Pfam" id="PF22624"/>
    </source>
</evidence>
<dbReference type="GO" id="GO:0008897">
    <property type="term" value="F:holo-[acyl-carrier-protein] synthase activity"/>
    <property type="evidence" value="ECO:0007669"/>
    <property type="project" value="InterPro"/>
</dbReference>
<dbReference type="PANTHER" id="PTHR12215">
    <property type="entry name" value="PHOSPHOPANTETHEINE TRANSFERASE"/>
    <property type="match status" value="1"/>
</dbReference>
<dbReference type="AlphaFoldDB" id="A0A3B9IM19"/>
<dbReference type="GO" id="GO:0005829">
    <property type="term" value="C:cytosol"/>
    <property type="evidence" value="ECO:0007669"/>
    <property type="project" value="TreeGrafter"/>
</dbReference>
<accession>A0A3B9IM19</accession>
<dbReference type="Gene3D" id="3.90.470.20">
    <property type="entry name" value="4'-phosphopantetheinyl transferase domain"/>
    <property type="match status" value="1"/>
</dbReference>
<dbReference type="GO" id="GO:0019878">
    <property type="term" value="P:lysine biosynthetic process via aminoadipic acid"/>
    <property type="evidence" value="ECO:0007669"/>
    <property type="project" value="TreeGrafter"/>
</dbReference>
<evidence type="ECO:0000256" key="3">
    <source>
        <dbReference type="SAM" id="MobiDB-lite"/>
    </source>
</evidence>